<dbReference type="EMBL" id="JAZGQO010000001">
    <property type="protein sequence ID" value="KAK6194609.1"/>
    <property type="molecule type" value="Genomic_DNA"/>
</dbReference>
<name>A0AAN8QGP8_PATCE</name>
<dbReference type="AlphaFoldDB" id="A0AAN8QGP8"/>
<keyword evidence="3" id="KW-1185">Reference proteome</keyword>
<evidence type="ECO:0000256" key="1">
    <source>
        <dbReference type="SAM" id="Phobius"/>
    </source>
</evidence>
<protein>
    <submittedName>
        <fullName evidence="2">Uncharacterized protein</fullName>
    </submittedName>
</protein>
<feature type="transmembrane region" description="Helical" evidence="1">
    <location>
        <begin position="68"/>
        <end position="91"/>
    </location>
</feature>
<feature type="transmembrane region" description="Helical" evidence="1">
    <location>
        <begin position="111"/>
        <end position="134"/>
    </location>
</feature>
<comment type="caution">
    <text evidence="2">The sequence shown here is derived from an EMBL/GenBank/DDBJ whole genome shotgun (WGS) entry which is preliminary data.</text>
</comment>
<organism evidence="2 3">
    <name type="scientific">Patella caerulea</name>
    <name type="common">Rayed Mediterranean limpet</name>
    <dbReference type="NCBI Taxonomy" id="87958"/>
    <lineage>
        <taxon>Eukaryota</taxon>
        <taxon>Metazoa</taxon>
        <taxon>Spiralia</taxon>
        <taxon>Lophotrochozoa</taxon>
        <taxon>Mollusca</taxon>
        <taxon>Gastropoda</taxon>
        <taxon>Patellogastropoda</taxon>
        <taxon>Patelloidea</taxon>
        <taxon>Patellidae</taxon>
        <taxon>Patella</taxon>
    </lineage>
</organism>
<reference evidence="2 3" key="1">
    <citation type="submission" date="2024-01" db="EMBL/GenBank/DDBJ databases">
        <title>The genome of the rayed Mediterranean limpet Patella caerulea (Linnaeus, 1758).</title>
        <authorList>
            <person name="Anh-Thu Weber A."/>
            <person name="Halstead-Nussloch G."/>
        </authorList>
    </citation>
    <scope>NUCLEOTIDE SEQUENCE [LARGE SCALE GENOMIC DNA]</scope>
    <source>
        <strain evidence="2">AATW-2023a</strain>
        <tissue evidence="2">Whole specimen</tissue>
    </source>
</reference>
<sequence length="257" mass="28734">MENGRQEEQPYTIPNNIRHNSDIVETEVKRLRVVRFFRNVSFNHVPLGILTIVVSIVTIFLVTRAPRLNFATVTPILVGFLGIVSGIAGFYISKAALYSERIEKSVSIQVIIYIIVGTCILLLVPLYTGFSAGICDPFTSILCPSATPRDITLGALNIATCLLLFLSISVNFCLILCCQKSIGVGFLSRYDNLYERISMSDRKEPSFQLALRDDCYLRLQNGGDDFPDLNEDCDKRNALQSVENGYYTWDSPPSIET</sequence>
<evidence type="ECO:0000313" key="3">
    <source>
        <dbReference type="Proteomes" id="UP001347796"/>
    </source>
</evidence>
<keyword evidence="1" id="KW-0812">Transmembrane</keyword>
<feature type="transmembrane region" description="Helical" evidence="1">
    <location>
        <begin position="40"/>
        <end position="62"/>
    </location>
</feature>
<evidence type="ECO:0000313" key="2">
    <source>
        <dbReference type="EMBL" id="KAK6194609.1"/>
    </source>
</evidence>
<keyword evidence="1" id="KW-0472">Membrane</keyword>
<gene>
    <name evidence="2" type="ORF">SNE40_000214</name>
</gene>
<dbReference type="Proteomes" id="UP001347796">
    <property type="component" value="Unassembled WGS sequence"/>
</dbReference>
<keyword evidence="1" id="KW-1133">Transmembrane helix</keyword>
<proteinExistence type="predicted"/>
<accession>A0AAN8QGP8</accession>
<feature type="transmembrane region" description="Helical" evidence="1">
    <location>
        <begin position="154"/>
        <end position="178"/>
    </location>
</feature>